<accession>A0A6C2U6J0</accession>
<evidence type="ECO:0000313" key="2">
    <source>
        <dbReference type="Proteomes" id="UP000366872"/>
    </source>
</evidence>
<dbReference type="Proteomes" id="UP000366872">
    <property type="component" value="Unassembled WGS sequence"/>
</dbReference>
<name>A0A6C2U6J0_PONDE</name>
<gene>
    <name evidence="1" type="ORF">PDESU_03586</name>
</gene>
<evidence type="ECO:0000313" key="1">
    <source>
        <dbReference type="EMBL" id="VGO15006.1"/>
    </source>
</evidence>
<reference evidence="1 2" key="1">
    <citation type="submission" date="2019-04" db="EMBL/GenBank/DDBJ databases">
        <authorList>
            <person name="Van Vliet M D."/>
        </authorList>
    </citation>
    <scope>NUCLEOTIDE SEQUENCE [LARGE SCALE GENOMIC DNA]</scope>
    <source>
        <strain evidence="1 2">F1</strain>
    </source>
</reference>
<proteinExistence type="predicted"/>
<organism evidence="1 2">
    <name type="scientific">Pontiella desulfatans</name>
    <dbReference type="NCBI Taxonomy" id="2750659"/>
    <lineage>
        <taxon>Bacteria</taxon>
        <taxon>Pseudomonadati</taxon>
        <taxon>Kiritimatiellota</taxon>
        <taxon>Kiritimatiellia</taxon>
        <taxon>Kiritimatiellales</taxon>
        <taxon>Pontiellaceae</taxon>
        <taxon>Pontiella</taxon>
    </lineage>
</organism>
<sequence>MKKTKITQWVKADIKRLHYTIVQNTVFFISTAF</sequence>
<protein>
    <submittedName>
        <fullName evidence="1">Uncharacterized protein</fullName>
    </submittedName>
</protein>
<dbReference type="AlphaFoldDB" id="A0A6C2U6J0"/>
<dbReference type="EMBL" id="CAAHFG010000002">
    <property type="protein sequence ID" value="VGO15006.1"/>
    <property type="molecule type" value="Genomic_DNA"/>
</dbReference>
<keyword evidence="2" id="KW-1185">Reference proteome</keyword>